<dbReference type="RefSeq" id="WP_133119010.1">
    <property type="nucleotide sequence ID" value="NZ_BLKS01000001.1"/>
</dbReference>
<dbReference type="EMBL" id="BLKS01000001">
    <property type="protein sequence ID" value="GFG52664.1"/>
    <property type="molecule type" value="Genomic_DNA"/>
</dbReference>
<dbReference type="InterPro" id="IPR036291">
    <property type="entry name" value="NAD(P)-bd_dom_sf"/>
</dbReference>
<comment type="caution">
    <text evidence="7">The sequence shown here is derived from an EMBL/GenBank/DDBJ whole genome shotgun (WGS) entry which is preliminary data.</text>
</comment>
<name>A0A7I9W4Q5_MYCAG</name>
<sequence length="345" mass="36352">MDSTSTKRELLGAVMQAVVIEAPTVVRMSDLPEPRPAIAEVVVDVSLTGVCGTDLHMLDGDFATARFPIVPGHEVTGTVVATGAEVTSPQPGDRVVVDPGVPCLTCLLCRRGRPNLCEHRNAVGITLNGGAADRVVVPARNCHVLPDSVTFSAAVLAEPLACVLHAFEMVPRTAGRRVLIYGAGTIGLLAVQVARHLGAYTVDAVDLDTQRLSVAEKLGADEVFAPDSLSRQDDWDLVVDASGAPAAIADGLARLQRGGTFLQLGVAPGDAVVPLSPYQVFARELSIIGSMTTRHTFPGALRMLENDMIDAESIVEKPVPLSDYAKAVDMVRERDSLKVVVSPGV</sequence>
<proteinExistence type="inferred from homology"/>
<evidence type="ECO:0000256" key="3">
    <source>
        <dbReference type="ARBA" id="ARBA00022833"/>
    </source>
</evidence>
<comment type="similarity">
    <text evidence="5">Belongs to the zinc-containing alcohol dehydrogenase family.</text>
</comment>
<dbReference type="SUPFAM" id="SSF50129">
    <property type="entry name" value="GroES-like"/>
    <property type="match status" value="1"/>
</dbReference>
<keyword evidence="3 5" id="KW-0862">Zinc</keyword>
<dbReference type="Pfam" id="PF08240">
    <property type="entry name" value="ADH_N"/>
    <property type="match status" value="1"/>
</dbReference>
<dbReference type="Gene3D" id="3.40.50.720">
    <property type="entry name" value="NAD(P)-binding Rossmann-like Domain"/>
    <property type="match status" value="1"/>
</dbReference>
<dbReference type="InterPro" id="IPR011032">
    <property type="entry name" value="GroES-like_sf"/>
</dbReference>
<dbReference type="Pfam" id="PF00107">
    <property type="entry name" value="ADH_zinc_N"/>
    <property type="match status" value="1"/>
</dbReference>
<dbReference type="AlphaFoldDB" id="A0A7I9W4Q5"/>
<organism evidence="7 8">
    <name type="scientific">Mycolicibacterium agri</name>
    <name type="common">Mycobacterium agri</name>
    <dbReference type="NCBI Taxonomy" id="36811"/>
    <lineage>
        <taxon>Bacteria</taxon>
        <taxon>Bacillati</taxon>
        <taxon>Actinomycetota</taxon>
        <taxon>Actinomycetes</taxon>
        <taxon>Mycobacteriales</taxon>
        <taxon>Mycobacteriaceae</taxon>
        <taxon>Mycolicibacterium</taxon>
    </lineage>
</organism>
<keyword evidence="4" id="KW-0560">Oxidoreductase</keyword>
<evidence type="ECO:0000256" key="2">
    <source>
        <dbReference type="ARBA" id="ARBA00022723"/>
    </source>
</evidence>
<dbReference type="Proteomes" id="UP000465302">
    <property type="component" value="Unassembled WGS sequence"/>
</dbReference>
<dbReference type="SMART" id="SM00829">
    <property type="entry name" value="PKS_ER"/>
    <property type="match status" value="1"/>
</dbReference>
<evidence type="ECO:0000313" key="7">
    <source>
        <dbReference type="EMBL" id="GFG52664.1"/>
    </source>
</evidence>
<dbReference type="PANTHER" id="PTHR43401">
    <property type="entry name" value="L-THREONINE 3-DEHYDROGENASE"/>
    <property type="match status" value="1"/>
</dbReference>
<evidence type="ECO:0000256" key="5">
    <source>
        <dbReference type="RuleBase" id="RU361277"/>
    </source>
</evidence>
<dbReference type="InterPro" id="IPR013154">
    <property type="entry name" value="ADH-like_N"/>
</dbReference>
<dbReference type="GO" id="GO:0016491">
    <property type="term" value="F:oxidoreductase activity"/>
    <property type="evidence" value="ECO:0007669"/>
    <property type="project" value="UniProtKB-KW"/>
</dbReference>
<dbReference type="OrthoDB" id="241504at2"/>
<dbReference type="SUPFAM" id="SSF51735">
    <property type="entry name" value="NAD(P)-binding Rossmann-fold domains"/>
    <property type="match status" value="1"/>
</dbReference>
<reference evidence="7 8" key="1">
    <citation type="journal article" date="2019" name="Emerg. Microbes Infect.">
        <title>Comprehensive subspecies identification of 175 nontuberculous mycobacteria species based on 7547 genomic profiles.</title>
        <authorList>
            <person name="Matsumoto Y."/>
            <person name="Kinjo T."/>
            <person name="Motooka D."/>
            <person name="Nabeya D."/>
            <person name="Jung N."/>
            <person name="Uechi K."/>
            <person name="Horii T."/>
            <person name="Iida T."/>
            <person name="Fujita J."/>
            <person name="Nakamura S."/>
        </authorList>
    </citation>
    <scope>NUCLEOTIDE SEQUENCE [LARGE SCALE GENOMIC DNA]</scope>
    <source>
        <strain evidence="7 8">JCM 6377</strain>
    </source>
</reference>
<accession>A0A7I9W4Q5</accession>
<dbReference type="PROSITE" id="PS00059">
    <property type="entry name" value="ADH_ZINC"/>
    <property type="match status" value="1"/>
</dbReference>
<dbReference type="InterPro" id="IPR050129">
    <property type="entry name" value="Zn_alcohol_dh"/>
</dbReference>
<evidence type="ECO:0000256" key="1">
    <source>
        <dbReference type="ARBA" id="ARBA00001947"/>
    </source>
</evidence>
<dbReference type="Gene3D" id="3.90.180.10">
    <property type="entry name" value="Medium-chain alcohol dehydrogenases, catalytic domain"/>
    <property type="match status" value="1"/>
</dbReference>
<dbReference type="InterPro" id="IPR013149">
    <property type="entry name" value="ADH-like_C"/>
</dbReference>
<evidence type="ECO:0000256" key="4">
    <source>
        <dbReference type="ARBA" id="ARBA00023002"/>
    </source>
</evidence>
<dbReference type="InterPro" id="IPR020843">
    <property type="entry name" value="ER"/>
</dbReference>
<dbReference type="GO" id="GO:0008270">
    <property type="term" value="F:zinc ion binding"/>
    <property type="evidence" value="ECO:0007669"/>
    <property type="project" value="InterPro"/>
</dbReference>
<evidence type="ECO:0000259" key="6">
    <source>
        <dbReference type="SMART" id="SM00829"/>
    </source>
</evidence>
<evidence type="ECO:0000313" key="8">
    <source>
        <dbReference type="Proteomes" id="UP000465302"/>
    </source>
</evidence>
<protein>
    <submittedName>
        <fullName evidence="7">Alcohol dehydrogenase</fullName>
    </submittedName>
</protein>
<dbReference type="PANTHER" id="PTHR43401:SF5">
    <property type="entry name" value="ALCOHOL DEHYDROGENASE-RELATED"/>
    <property type="match status" value="1"/>
</dbReference>
<dbReference type="InterPro" id="IPR002328">
    <property type="entry name" value="ADH_Zn_CS"/>
</dbReference>
<keyword evidence="2 5" id="KW-0479">Metal-binding</keyword>
<feature type="domain" description="Enoyl reductase (ER)" evidence="6">
    <location>
        <begin position="18"/>
        <end position="341"/>
    </location>
</feature>
<comment type="cofactor">
    <cofactor evidence="1 5">
        <name>Zn(2+)</name>
        <dbReference type="ChEBI" id="CHEBI:29105"/>
    </cofactor>
</comment>
<gene>
    <name evidence="7" type="ORF">MAGR_41050</name>
</gene>